<evidence type="ECO:0008006" key="3">
    <source>
        <dbReference type="Google" id="ProtNLM"/>
    </source>
</evidence>
<name>A0ABR9TH61_9FLAO</name>
<evidence type="ECO:0000313" key="2">
    <source>
        <dbReference type="Proteomes" id="UP000640614"/>
    </source>
</evidence>
<sequence length="114" mass="13329">MLKYDLPAAVPTLHNLKKTLDAFVSDSITLNSIEKIDAAAEFAQEAAEILRRYRNYSQVHNLEYQYHKLIRIASDIQHLNLTDNNELLEWLQDELETVFNKIKNTLFILEIQLN</sequence>
<dbReference type="EMBL" id="PRDM01000001">
    <property type="protein sequence ID" value="MBE8724600.1"/>
    <property type="molecule type" value="Genomic_DNA"/>
</dbReference>
<organism evidence="1 2">
    <name type="scientific">Flavobacterium hungaricum</name>
    <dbReference type="NCBI Taxonomy" id="2082725"/>
    <lineage>
        <taxon>Bacteria</taxon>
        <taxon>Pseudomonadati</taxon>
        <taxon>Bacteroidota</taxon>
        <taxon>Flavobacteriia</taxon>
        <taxon>Flavobacteriales</taxon>
        <taxon>Flavobacteriaceae</taxon>
        <taxon>Flavobacterium</taxon>
    </lineage>
</organism>
<reference evidence="1 2" key="1">
    <citation type="submission" date="2018-07" db="EMBL/GenBank/DDBJ databases">
        <title>Genome assembly of strain KB82.</title>
        <authorList>
            <person name="Kukolya J."/>
            <person name="Horvath B."/>
            <person name="Nagy I."/>
            <person name="Toth A."/>
        </authorList>
    </citation>
    <scope>NUCLEOTIDE SEQUENCE [LARGE SCALE GENOMIC DNA]</scope>
    <source>
        <strain evidence="1 2">Kb82</strain>
    </source>
</reference>
<dbReference type="Proteomes" id="UP000640614">
    <property type="component" value="Unassembled WGS sequence"/>
</dbReference>
<gene>
    <name evidence="1" type="ORF">C4F50_06520</name>
</gene>
<evidence type="ECO:0000313" key="1">
    <source>
        <dbReference type="EMBL" id="MBE8724600.1"/>
    </source>
</evidence>
<protein>
    <recommendedName>
        <fullName evidence="3">Four helix bundle protein</fullName>
    </recommendedName>
</protein>
<accession>A0ABR9TH61</accession>
<keyword evidence="2" id="KW-1185">Reference proteome</keyword>
<comment type="caution">
    <text evidence="1">The sequence shown here is derived from an EMBL/GenBank/DDBJ whole genome shotgun (WGS) entry which is preliminary data.</text>
</comment>
<proteinExistence type="predicted"/>
<dbReference type="RefSeq" id="WP_193845579.1">
    <property type="nucleotide sequence ID" value="NZ_PRDM01000001.1"/>
</dbReference>